<dbReference type="OrthoDB" id="8119704at2759"/>
<dbReference type="STRING" id="703135.A0A2A9N5X6"/>
<keyword evidence="2" id="KW-0378">Hydrolase</keyword>
<accession>A0A2A9N5X6</accession>
<dbReference type="Gene3D" id="3.40.50.1820">
    <property type="entry name" value="alpha/beta hydrolase"/>
    <property type="match status" value="1"/>
</dbReference>
<evidence type="ECO:0000256" key="2">
    <source>
        <dbReference type="ARBA" id="ARBA00022801"/>
    </source>
</evidence>
<dbReference type="InterPro" id="IPR029058">
    <property type="entry name" value="AB_hydrolase_fold"/>
</dbReference>
<dbReference type="EMBL" id="KZ303390">
    <property type="protein sequence ID" value="PFH44549.1"/>
    <property type="molecule type" value="Genomic_DNA"/>
</dbReference>
<dbReference type="GO" id="GO:0005739">
    <property type="term" value="C:mitochondrion"/>
    <property type="evidence" value="ECO:0007669"/>
    <property type="project" value="TreeGrafter"/>
</dbReference>
<keyword evidence="4" id="KW-1185">Reference proteome</keyword>
<dbReference type="Proteomes" id="UP000242287">
    <property type="component" value="Unassembled WGS sequence"/>
</dbReference>
<evidence type="ECO:0000256" key="1">
    <source>
        <dbReference type="ARBA" id="ARBA00008645"/>
    </source>
</evidence>
<dbReference type="PANTHER" id="PTHR46118">
    <property type="entry name" value="PROTEIN ABHD11"/>
    <property type="match status" value="1"/>
</dbReference>
<proteinExistence type="inferred from homology"/>
<feature type="non-terminal residue" evidence="3">
    <location>
        <position position="1"/>
    </location>
</feature>
<dbReference type="PANTHER" id="PTHR46118:SF4">
    <property type="entry name" value="PROTEIN ABHD11"/>
    <property type="match status" value="1"/>
</dbReference>
<evidence type="ECO:0008006" key="5">
    <source>
        <dbReference type="Google" id="ProtNLM"/>
    </source>
</evidence>
<dbReference type="SUPFAM" id="SSF53474">
    <property type="entry name" value="alpha/beta-Hydrolases"/>
    <property type="match status" value="1"/>
</dbReference>
<comment type="similarity">
    <text evidence="1">Belongs to the AB hydrolase superfamily.</text>
</comment>
<protein>
    <recommendedName>
        <fullName evidence="5">AB hydrolase-1 domain-containing protein</fullName>
    </recommendedName>
</protein>
<dbReference type="GO" id="GO:0052689">
    <property type="term" value="F:carboxylic ester hydrolase activity"/>
    <property type="evidence" value="ECO:0007669"/>
    <property type="project" value="TreeGrafter"/>
</dbReference>
<sequence length="114" mass="12968">DLAVRQFLLTNLIVPPKTKTVRFQLPLDILQGAIDELGWFPFEPGKCTWGGRTLVVKGDKSKYINRHNINMFESFFPNTIITSLDAGHWVHAERPHEFLKVLSDFVCAGEKGRS</sequence>
<reference evidence="3 4" key="1">
    <citation type="submission" date="2014-02" db="EMBL/GenBank/DDBJ databases">
        <title>Transposable element dynamics among asymbiotic and ectomycorrhizal Amanita fungi.</title>
        <authorList>
            <consortium name="DOE Joint Genome Institute"/>
            <person name="Hess J."/>
            <person name="Skrede I."/>
            <person name="Wolfe B."/>
            <person name="LaButti K."/>
            <person name="Ohm R.A."/>
            <person name="Grigoriev I.V."/>
            <person name="Pringle A."/>
        </authorList>
    </citation>
    <scope>NUCLEOTIDE SEQUENCE [LARGE SCALE GENOMIC DNA]</scope>
    <source>
        <strain evidence="3 4">SKay4041</strain>
    </source>
</reference>
<organism evidence="3 4">
    <name type="scientific">Amanita thiersii Skay4041</name>
    <dbReference type="NCBI Taxonomy" id="703135"/>
    <lineage>
        <taxon>Eukaryota</taxon>
        <taxon>Fungi</taxon>
        <taxon>Dikarya</taxon>
        <taxon>Basidiomycota</taxon>
        <taxon>Agaricomycotina</taxon>
        <taxon>Agaricomycetes</taxon>
        <taxon>Agaricomycetidae</taxon>
        <taxon>Agaricales</taxon>
        <taxon>Pluteineae</taxon>
        <taxon>Amanitaceae</taxon>
        <taxon>Amanita</taxon>
    </lineage>
</organism>
<dbReference type="AlphaFoldDB" id="A0A2A9N5X6"/>
<name>A0A2A9N5X6_9AGAR</name>
<evidence type="ECO:0000313" key="3">
    <source>
        <dbReference type="EMBL" id="PFH44549.1"/>
    </source>
</evidence>
<evidence type="ECO:0000313" key="4">
    <source>
        <dbReference type="Proteomes" id="UP000242287"/>
    </source>
</evidence>
<gene>
    <name evidence="3" type="ORF">AMATHDRAFT_11545</name>
</gene>